<dbReference type="Gene3D" id="3.40.50.720">
    <property type="entry name" value="NAD(P)-binding Rossmann-like Domain"/>
    <property type="match status" value="1"/>
</dbReference>
<dbReference type="FunFam" id="3.40.50.720:FF:000095">
    <property type="entry name" value="NADP-dependent malic enzyme"/>
    <property type="match status" value="1"/>
</dbReference>
<evidence type="ECO:0000256" key="4">
    <source>
        <dbReference type="ARBA" id="ARBA00023002"/>
    </source>
</evidence>
<dbReference type="InterPro" id="IPR045213">
    <property type="entry name" value="Malic_NAD-bd_bact_type"/>
</dbReference>
<feature type="domain" description="Malic enzyme NAD-binding" evidence="9">
    <location>
        <begin position="161"/>
        <end position="385"/>
    </location>
</feature>
<dbReference type="PANTHER" id="PTHR43237:SF4">
    <property type="entry name" value="NADP-DEPENDENT MALIC ENZYME"/>
    <property type="match status" value="1"/>
</dbReference>
<evidence type="ECO:0000313" key="11">
    <source>
        <dbReference type="EMBL" id="KZD27308.1"/>
    </source>
</evidence>
<dbReference type="SMART" id="SM01274">
    <property type="entry name" value="malic"/>
    <property type="match status" value="1"/>
</dbReference>
<dbReference type="CDD" id="cd05311">
    <property type="entry name" value="NAD_bind_2_malic_enz"/>
    <property type="match status" value="1"/>
</dbReference>
<dbReference type="SMART" id="SM00919">
    <property type="entry name" value="Malic_M"/>
    <property type="match status" value="1"/>
</dbReference>
<dbReference type="PROSITE" id="PS00331">
    <property type="entry name" value="MALIC_ENZYMES"/>
    <property type="match status" value="1"/>
</dbReference>
<dbReference type="GO" id="GO:0051287">
    <property type="term" value="F:NAD binding"/>
    <property type="evidence" value="ECO:0007669"/>
    <property type="project" value="InterPro"/>
</dbReference>
<dbReference type="InterPro" id="IPR015884">
    <property type="entry name" value="Malic_enzyme_CS"/>
</dbReference>
<dbReference type="Proteomes" id="UP000076501">
    <property type="component" value="Unassembled WGS sequence"/>
</dbReference>
<feature type="binding site" evidence="7">
    <location>
        <position position="134"/>
    </location>
    <ligand>
        <name>a divalent metal cation</name>
        <dbReference type="ChEBI" id="CHEBI:60240"/>
    </ligand>
</feature>
<evidence type="ECO:0000256" key="8">
    <source>
        <dbReference type="RuleBase" id="RU003427"/>
    </source>
</evidence>
<evidence type="ECO:0000256" key="3">
    <source>
        <dbReference type="ARBA" id="ARBA00022723"/>
    </source>
</evidence>
<evidence type="ECO:0000256" key="2">
    <source>
        <dbReference type="ARBA" id="ARBA00008785"/>
    </source>
</evidence>
<comment type="similarity">
    <text evidence="2 8">Belongs to the malic enzymes family.</text>
</comment>
<dbReference type="PANTHER" id="PTHR43237">
    <property type="entry name" value="NADP-DEPENDENT MALIC ENZYME"/>
    <property type="match status" value="1"/>
</dbReference>
<dbReference type="InterPro" id="IPR001891">
    <property type="entry name" value="Malic_OxRdtase"/>
</dbReference>
<evidence type="ECO:0000256" key="6">
    <source>
        <dbReference type="PIRSR" id="PIRSR000106-2"/>
    </source>
</evidence>
<evidence type="ECO:0000313" key="12">
    <source>
        <dbReference type="Proteomes" id="UP000076501"/>
    </source>
</evidence>
<dbReference type="SUPFAM" id="SSF53223">
    <property type="entry name" value="Aminoacid dehydrogenase-like, N-terminal domain"/>
    <property type="match status" value="1"/>
</dbReference>
<accession>A0A164BR12</accession>
<dbReference type="InterPro" id="IPR012302">
    <property type="entry name" value="Malic_NAD-bd"/>
</dbReference>
<protein>
    <submittedName>
        <fullName evidence="11">NADP-dependent malic enzyme</fullName>
    </submittedName>
</protein>
<dbReference type="InterPro" id="IPR036291">
    <property type="entry name" value="NAD(P)-bd_dom_sf"/>
</dbReference>
<feature type="active site" description="Proton acceptor" evidence="5">
    <location>
        <position position="92"/>
    </location>
</feature>
<dbReference type="PRINTS" id="PR00072">
    <property type="entry name" value="MALOXRDTASE"/>
</dbReference>
<evidence type="ECO:0000259" key="10">
    <source>
        <dbReference type="SMART" id="SM01274"/>
    </source>
</evidence>
<keyword evidence="3 7" id="KW-0479">Metal-binding</keyword>
<feature type="binding site" evidence="6">
    <location>
        <position position="287"/>
    </location>
    <ligand>
        <name>(S)-malate</name>
        <dbReference type="ChEBI" id="CHEBI:15589"/>
    </ligand>
</feature>
<reference evidence="11 12" key="1">
    <citation type="submission" date="2015-09" db="EMBL/GenBank/DDBJ databases">
        <title>Bacillus cereus food isolates.</title>
        <authorList>
            <person name="Boekhorst J."/>
        </authorList>
    </citation>
    <scope>NUCLEOTIDE SEQUENCE [LARGE SCALE GENOMIC DNA]</scope>
    <source>
        <strain evidence="11 12">B4082</strain>
    </source>
</reference>
<dbReference type="GO" id="GO:0046872">
    <property type="term" value="F:metal ion binding"/>
    <property type="evidence" value="ECO:0007669"/>
    <property type="project" value="UniProtKB-KW"/>
</dbReference>
<comment type="cofactor">
    <cofactor evidence="1">
        <name>Mn(2+)</name>
        <dbReference type="ChEBI" id="CHEBI:29035"/>
    </cofactor>
</comment>
<feature type="active site" description="Proton donor" evidence="5">
    <location>
        <position position="37"/>
    </location>
</feature>
<evidence type="ECO:0000256" key="5">
    <source>
        <dbReference type="PIRSR" id="PIRSR000106-1"/>
    </source>
</evidence>
<dbReference type="InterPro" id="IPR051674">
    <property type="entry name" value="Malate_Decarboxylase"/>
</dbReference>
<proteinExistence type="inferred from homology"/>
<dbReference type="GO" id="GO:0004470">
    <property type="term" value="F:malic enzyme activity"/>
    <property type="evidence" value="ECO:0007669"/>
    <property type="project" value="InterPro"/>
</dbReference>
<dbReference type="SUPFAM" id="SSF51735">
    <property type="entry name" value="NAD(P)-binding Rossmann-fold domains"/>
    <property type="match status" value="1"/>
</dbReference>
<dbReference type="FunFam" id="3.40.50.10380:FF:000003">
    <property type="entry name" value="NADP-dependent malic enzyme"/>
    <property type="match status" value="1"/>
</dbReference>
<comment type="caution">
    <text evidence="11">The sequence shown here is derived from an EMBL/GenBank/DDBJ whole genome shotgun (WGS) entry which is preliminary data.</text>
</comment>
<gene>
    <name evidence="11" type="ORF">B4082_5460</name>
</gene>
<dbReference type="PIRSF" id="PIRSF000106">
    <property type="entry name" value="ME"/>
    <property type="match status" value="1"/>
</dbReference>
<evidence type="ECO:0000256" key="7">
    <source>
        <dbReference type="PIRSR" id="PIRSR000106-3"/>
    </source>
</evidence>
<dbReference type="GO" id="GO:0016616">
    <property type="term" value="F:oxidoreductase activity, acting on the CH-OH group of donors, NAD or NADP as acceptor"/>
    <property type="evidence" value="ECO:0007669"/>
    <property type="project" value="InterPro"/>
</dbReference>
<feature type="binding site" evidence="7">
    <location>
        <position position="135"/>
    </location>
    <ligand>
        <name>a divalent metal cation</name>
        <dbReference type="ChEBI" id="CHEBI:60240"/>
    </ligand>
</feature>
<dbReference type="InterPro" id="IPR012301">
    <property type="entry name" value="Malic_N_dom"/>
</dbReference>
<dbReference type="EMBL" id="LJKA01000075">
    <property type="protein sequence ID" value="KZD27308.1"/>
    <property type="molecule type" value="Genomic_DNA"/>
</dbReference>
<dbReference type="InterPro" id="IPR046346">
    <property type="entry name" value="Aminoacid_DH-like_N_sf"/>
</dbReference>
<dbReference type="AlphaFoldDB" id="A0A164BR12"/>
<dbReference type="RefSeq" id="WP_063224990.1">
    <property type="nucleotide sequence ID" value="NZ_JBAWLH010000090.1"/>
</dbReference>
<organism evidence="11 12">
    <name type="scientific">Bacillus cereus</name>
    <dbReference type="NCBI Taxonomy" id="1396"/>
    <lineage>
        <taxon>Bacteria</taxon>
        <taxon>Bacillati</taxon>
        <taxon>Bacillota</taxon>
        <taxon>Bacilli</taxon>
        <taxon>Bacillales</taxon>
        <taxon>Bacillaceae</taxon>
        <taxon>Bacillus</taxon>
        <taxon>Bacillus cereus group</taxon>
    </lineage>
</organism>
<sequence>MSPLRNEALKMHKEKQGKIGVYSKIKVQNSTDLSLAYSPGVAEPCLEIYKDESKVYDYTMKGNLVGVISDGTAVLGLGNIGPKAAMPVMEGKALLFKSFAEIDAFPICLNTNNPDKIVEVVKLLEPNFGGINLEDIAAPQCFEIEERLRKSCDIPVFHDDQHGTAIVTIAGLINALKLTNKKIEDVQIVVNGAGAAGIAIVKLLLHMHVKNVILCDTKGIIYEQRPIGMNALKEEIARITNIEQKRGTLAEALIDADVFIGVSAADVVDEDMIRSMNHNPIIFALANPTPEIMPNKAKIAGALVVGTGRSDFPNQVNNVLAFPGVFRGALDVQAKEINEEMKLAAVYAIAELISEEELHVNYVIPNPFDPRVVPHVAYAVARAAVETGVSRKNISMSEIKNNLFRLTKEVNILK</sequence>
<dbReference type="Pfam" id="PF03949">
    <property type="entry name" value="Malic_M"/>
    <property type="match status" value="1"/>
</dbReference>
<comment type="cofactor">
    <cofactor evidence="7">
        <name>Mg(2+)</name>
        <dbReference type="ChEBI" id="CHEBI:18420"/>
    </cofactor>
    <cofactor evidence="7">
        <name>Mn(2+)</name>
        <dbReference type="ChEBI" id="CHEBI:29035"/>
    </cofactor>
    <text evidence="7">Divalent metal cations. Prefers magnesium or manganese.</text>
</comment>
<evidence type="ECO:0000256" key="1">
    <source>
        <dbReference type="ARBA" id="ARBA00001936"/>
    </source>
</evidence>
<dbReference type="Pfam" id="PF00390">
    <property type="entry name" value="malic"/>
    <property type="match status" value="2"/>
</dbReference>
<dbReference type="InterPro" id="IPR037062">
    <property type="entry name" value="Malic_N_dom_sf"/>
</dbReference>
<feature type="binding site" evidence="7">
    <location>
        <position position="160"/>
    </location>
    <ligand>
        <name>a divalent metal cation</name>
        <dbReference type="ChEBI" id="CHEBI:60240"/>
    </ligand>
</feature>
<dbReference type="PATRIC" id="fig|1396.539.peg.4365"/>
<dbReference type="Gene3D" id="3.40.50.10380">
    <property type="entry name" value="Malic enzyme, N-terminal domain"/>
    <property type="match status" value="1"/>
</dbReference>
<evidence type="ECO:0000259" key="9">
    <source>
        <dbReference type="SMART" id="SM00919"/>
    </source>
</evidence>
<name>A0A164BR12_BACCE</name>
<feature type="domain" description="Malic enzyme N-terminal" evidence="10">
    <location>
        <begin position="16"/>
        <end position="149"/>
    </location>
</feature>
<feature type="binding site" evidence="6">
    <location>
        <position position="317"/>
    </location>
    <ligand>
        <name>(S)-malate</name>
        <dbReference type="ChEBI" id="CHEBI:15589"/>
    </ligand>
</feature>
<keyword evidence="4" id="KW-0560">Oxidoreductase</keyword>